<keyword evidence="1" id="KW-0732">Signal</keyword>
<feature type="chain" id="PRO_5042934083" evidence="1">
    <location>
        <begin position="24"/>
        <end position="138"/>
    </location>
</feature>
<gene>
    <name evidence="2" type="primary">exc2</name>
    <name evidence="2" type="ORF">HV331_04165</name>
</gene>
<organism evidence="2 3">
    <name type="scientific">Klebsiella aerogenes</name>
    <name type="common">Enterobacter aerogenes</name>
    <dbReference type="NCBI Taxonomy" id="548"/>
    <lineage>
        <taxon>Bacteria</taxon>
        <taxon>Pseudomonadati</taxon>
        <taxon>Pseudomonadota</taxon>
        <taxon>Gammaproteobacteria</taxon>
        <taxon>Enterobacterales</taxon>
        <taxon>Enterobacteriaceae</taxon>
        <taxon>Klebsiella/Raoultella group</taxon>
        <taxon>Klebsiella</taxon>
    </lineage>
</organism>
<dbReference type="EMBL" id="CP055904">
    <property type="protein sequence ID" value="QMR38728.1"/>
    <property type="molecule type" value="Genomic_DNA"/>
</dbReference>
<proteinExistence type="predicted"/>
<sequence length="138" mass="15255">MKLTTTFVALGCALALLSGCTSSKTSPERHAYSFVSHRSDFVGGNFTVNRQQNYQMNLPNFRDIYARGQEDRKKGVSESDAQRVADAIKQQALEGVKSQHSFNGNASDRWSETMEAKDARLFGNELAGAYLDGFHGIK</sequence>
<dbReference type="NCBIfam" id="NF033828">
    <property type="entry name" value="entry_exc2_fam"/>
    <property type="match status" value="1"/>
</dbReference>
<evidence type="ECO:0000313" key="2">
    <source>
        <dbReference type="EMBL" id="QMR38728.1"/>
    </source>
</evidence>
<dbReference type="RefSeq" id="WP_045381305.1">
    <property type="nucleotide sequence ID" value="NZ_CABGWN010000001.1"/>
</dbReference>
<reference evidence="3" key="1">
    <citation type="submission" date="2020-06" db="EMBL/GenBank/DDBJ databases">
        <title>REHAB project genomes.</title>
        <authorList>
            <person name="Shaw L.P."/>
        </authorList>
    </citation>
    <scope>NUCLEOTIDE SEQUENCE [LARGE SCALE GENOMIC DNA]</scope>
    <source>
        <strain evidence="3">RHBSTW-00938</strain>
    </source>
</reference>
<dbReference type="AlphaFoldDB" id="A0AAP9U3W4"/>
<evidence type="ECO:0000313" key="3">
    <source>
        <dbReference type="Proteomes" id="UP000514462"/>
    </source>
</evidence>
<keyword evidence="2" id="KW-0449">Lipoprotein</keyword>
<protein>
    <submittedName>
        <fullName evidence="2">Exc2 family lipoprotein</fullName>
    </submittedName>
</protein>
<feature type="signal peptide" evidence="1">
    <location>
        <begin position="1"/>
        <end position="23"/>
    </location>
</feature>
<dbReference type="Proteomes" id="UP000514462">
    <property type="component" value="Chromosome"/>
</dbReference>
<name>A0AAP9U3W4_KLEAE</name>
<evidence type="ECO:0000256" key="1">
    <source>
        <dbReference type="SAM" id="SignalP"/>
    </source>
</evidence>
<accession>A0AAP9U3W4</accession>
<dbReference type="PROSITE" id="PS51257">
    <property type="entry name" value="PROKAR_LIPOPROTEIN"/>
    <property type="match status" value="1"/>
</dbReference>